<protein>
    <recommendedName>
        <fullName evidence="1">Mediator complex subunit Med25 PTOV domain-containing protein</fullName>
    </recommendedName>
</protein>
<dbReference type="Gene3D" id="2.40.290.30">
    <property type="entry name" value="Mediator complex subunit 25, ACID domain"/>
    <property type="match status" value="1"/>
</dbReference>
<evidence type="ECO:0000313" key="3">
    <source>
        <dbReference type="Proteomes" id="UP001162156"/>
    </source>
</evidence>
<dbReference type="EMBL" id="JANEYF010005652">
    <property type="protein sequence ID" value="KAJ8927473.1"/>
    <property type="molecule type" value="Genomic_DNA"/>
</dbReference>
<comment type="caution">
    <text evidence="2">The sequence shown here is derived from an EMBL/GenBank/DDBJ whole genome shotgun (WGS) entry which is preliminary data.</text>
</comment>
<feature type="domain" description="Mediator complex subunit Med25 PTOV" evidence="1">
    <location>
        <begin position="18"/>
        <end position="61"/>
    </location>
</feature>
<name>A0AAV8WLR5_9CUCU</name>
<reference evidence="2" key="1">
    <citation type="journal article" date="2023" name="Insect Mol. Biol.">
        <title>Genome sequencing provides insights into the evolution of gene families encoding plant cell wall-degrading enzymes in longhorned beetles.</title>
        <authorList>
            <person name="Shin N.R."/>
            <person name="Okamura Y."/>
            <person name="Kirsch R."/>
            <person name="Pauchet Y."/>
        </authorList>
    </citation>
    <scope>NUCLEOTIDE SEQUENCE</scope>
    <source>
        <strain evidence="2">RBIC_L_NR</strain>
    </source>
</reference>
<dbReference type="Proteomes" id="UP001162156">
    <property type="component" value="Unassembled WGS sequence"/>
</dbReference>
<proteinExistence type="predicted"/>
<keyword evidence="3" id="KW-1185">Reference proteome</keyword>
<dbReference type="Pfam" id="PF11232">
    <property type="entry name" value="Med25"/>
    <property type="match status" value="1"/>
</dbReference>
<evidence type="ECO:0000313" key="2">
    <source>
        <dbReference type="EMBL" id="KAJ8927473.1"/>
    </source>
</evidence>
<dbReference type="InterPro" id="IPR038196">
    <property type="entry name" value="Med25_PTOV_sf"/>
</dbReference>
<gene>
    <name evidence="2" type="ORF">NQ314_020070</name>
</gene>
<dbReference type="InterPro" id="IPR021394">
    <property type="entry name" value="Med25_PTOV"/>
</dbReference>
<evidence type="ECO:0000259" key="1">
    <source>
        <dbReference type="Pfam" id="PF11232"/>
    </source>
</evidence>
<sequence>MAQSAPQGQPQQMGPVRERHTIWQGLLEWIEKPKNATDQQKITKHVPCQVSANSKDGEPEL</sequence>
<organism evidence="2 3">
    <name type="scientific">Rhamnusium bicolor</name>
    <dbReference type="NCBI Taxonomy" id="1586634"/>
    <lineage>
        <taxon>Eukaryota</taxon>
        <taxon>Metazoa</taxon>
        <taxon>Ecdysozoa</taxon>
        <taxon>Arthropoda</taxon>
        <taxon>Hexapoda</taxon>
        <taxon>Insecta</taxon>
        <taxon>Pterygota</taxon>
        <taxon>Neoptera</taxon>
        <taxon>Endopterygota</taxon>
        <taxon>Coleoptera</taxon>
        <taxon>Polyphaga</taxon>
        <taxon>Cucujiformia</taxon>
        <taxon>Chrysomeloidea</taxon>
        <taxon>Cerambycidae</taxon>
        <taxon>Lepturinae</taxon>
        <taxon>Rhagiini</taxon>
        <taxon>Rhamnusium</taxon>
    </lineage>
</organism>
<accession>A0AAV8WLR5</accession>
<dbReference type="AlphaFoldDB" id="A0AAV8WLR5"/>